<comment type="subcellular location">
    <subcellularLocation>
        <location evidence="1">Cell membrane</location>
        <topology evidence="1">Multi-pass membrane protein</topology>
    </subcellularLocation>
    <subcellularLocation>
        <location evidence="6">Membrane</location>
        <topology evidence="6">Multi-pass membrane protein</topology>
    </subcellularLocation>
</comment>
<keyword evidence="3 7" id="KW-0812">Transmembrane</keyword>
<evidence type="ECO:0000313" key="10">
    <source>
        <dbReference type="Proteomes" id="UP000317178"/>
    </source>
</evidence>
<dbReference type="PROSITE" id="PS51257">
    <property type="entry name" value="PROKAR_LIPOPROTEIN"/>
    <property type="match status" value="1"/>
</dbReference>
<dbReference type="InterPro" id="IPR050790">
    <property type="entry name" value="ExbB/TolQ_transport"/>
</dbReference>
<gene>
    <name evidence="9" type="primary">exbB_3</name>
    <name evidence="9" type="ORF">Pla110_37330</name>
</gene>
<dbReference type="Pfam" id="PF01618">
    <property type="entry name" value="MotA_ExbB"/>
    <property type="match status" value="1"/>
</dbReference>
<keyword evidence="6" id="KW-0653">Protein transport</keyword>
<dbReference type="EMBL" id="CP036281">
    <property type="protein sequence ID" value="QDU81981.1"/>
    <property type="molecule type" value="Genomic_DNA"/>
</dbReference>
<feature type="transmembrane region" description="Helical" evidence="7">
    <location>
        <begin position="13"/>
        <end position="33"/>
    </location>
</feature>
<dbReference type="InterPro" id="IPR002898">
    <property type="entry name" value="MotA_ExbB_proton_chnl"/>
</dbReference>
<dbReference type="OrthoDB" id="9809716at2"/>
<name>A0A518CRX7_9PLAN</name>
<proteinExistence type="inferred from homology"/>
<sequence length="217" mass="23884">MDAKQIFLEYFGYIIYAAMALAAMAGLACIAILNRNVKKKSMGSRANSDAFLEEVSMYLEDRDFDAVVELCDSPPYWSKAVPQLIMVAIENKKLGLTKVRRMLAERFEREILAELEYTTSWVITVVKSAPMLGLLGTVTGMISAFGKIAAMQETGTDPAQLANDISFALLTTAYGLAIAIPLVVLGNKINVQIGKLQDSVQDDLGRFLNDFERAIRS</sequence>
<evidence type="ECO:0000256" key="7">
    <source>
        <dbReference type="SAM" id="Phobius"/>
    </source>
</evidence>
<dbReference type="RefSeq" id="WP_144997779.1">
    <property type="nucleotide sequence ID" value="NZ_CP036281.1"/>
</dbReference>
<evidence type="ECO:0000259" key="8">
    <source>
        <dbReference type="Pfam" id="PF01618"/>
    </source>
</evidence>
<dbReference type="PANTHER" id="PTHR30625">
    <property type="entry name" value="PROTEIN TOLQ"/>
    <property type="match status" value="1"/>
</dbReference>
<evidence type="ECO:0000256" key="6">
    <source>
        <dbReference type="RuleBase" id="RU004057"/>
    </source>
</evidence>
<evidence type="ECO:0000256" key="3">
    <source>
        <dbReference type="ARBA" id="ARBA00022692"/>
    </source>
</evidence>
<dbReference type="PANTHER" id="PTHR30625:SF17">
    <property type="entry name" value="TOLQ-RELATED"/>
    <property type="match status" value="1"/>
</dbReference>
<keyword evidence="10" id="KW-1185">Reference proteome</keyword>
<evidence type="ECO:0000256" key="5">
    <source>
        <dbReference type="ARBA" id="ARBA00023136"/>
    </source>
</evidence>
<evidence type="ECO:0000256" key="2">
    <source>
        <dbReference type="ARBA" id="ARBA00022475"/>
    </source>
</evidence>
<comment type="similarity">
    <text evidence="6">Belongs to the exbB/tolQ family.</text>
</comment>
<evidence type="ECO:0000256" key="1">
    <source>
        <dbReference type="ARBA" id="ARBA00004651"/>
    </source>
</evidence>
<organism evidence="9 10">
    <name type="scientific">Polystyrenella longa</name>
    <dbReference type="NCBI Taxonomy" id="2528007"/>
    <lineage>
        <taxon>Bacteria</taxon>
        <taxon>Pseudomonadati</taxon>
        <taxon>Planctomycetota</taxon>
        <taxon>Planctomycetia</taxon>
        <taxon>Planctomycetales</taxon>
        <taxon>Planctomycetaceae</taxon>
        <taxon>Polystyrenella</taxon>
    </lineage>
</organism>
<keyword evidence="5 7" id="KW-0472">Membrane</keyword>
<feature type="transmembrane region" description="Helical" evidence="7">
    <location>
        <begin position="131"/>
        <end position="150"/>
    </location>
</feature>
<keyword evidence="6" id="KW-0813">Transport</keyword>
<dbReference type="GO" id="GO:0005886">
    <property type="term" value="C:plasma membrane"/>
    <property type="evidence" value="ECO:0007669"/>
    <property type="project" value="UniProtKB-SubCell"/>
</dbReference>
<dbReference type="Proteomes" id="UP000317178">
    <property type="component" value="Chromosome"/>
</dbReference>
<feature type="domain" description="MotA/TolQ/ExbB proton channel" evidence="8">
    <location>
        <begin position="93"/>
        <end position="199"/>
    </location>
</feature>
<keyword evidence="4 7" id="KW-1133">Transmembrane helix</keyword>
<keyword evidence="2" id="KW-1003">Cell membrane</keyword>
<feature type="transmembrane region" description="Helical" evidence="7">
    <location>
        <begin position="165"/>
        <end position="185"/>
    </location>
</feature>
<accession>A0A518CRX7</accession>
<dbReference type="GO" id="GO:0017038">
    <property type="term" value="P:protein import"/>
    <property type="evidence" value="ECO:0007669"/>
    <property type="project" value="TreeGrafter"/>
</dbReference>
<evidence type="ECO:0000256" key="4">
    <source>
        <dbReference type="ARBA" id="ARBA00022989"/>
    </source>
</evidence>
<reference evidence="9 10" key="1">
    <citation type="submission" date="2019-02" db="EMBL/GenBank/DDBJ databases">
        <title>Deep-cultivation of Planctomycetes and their phenomic and genomic characterization uncovers novel biology.</title>
        <authorList>
            <person name="Wiegand S."/>
            <person name="Jogler M."/>
            <person name="Boedeker C."/>
            <person name="Pinto D."/>
            <person name="Vollmers J."/>
            <person name="Rivas-Marin E."/>
            <person name="Kohn T."/>
            <person name="Peeters S.H."/>
            <person name="Heuer A."/>
            <person name="Rast P."/>
            <person name="Oberbeckmann S."/>
            <person name="Bunk B."/>
            <person name="Jeske O."/>
            <person name="Meyerdierks A."/>
            <person name="Storesund J.E."/>
            <person name="Kallscheuer N."/>
            <person name="Luecker S."/>
            <person name="Lage O.M."/>
            <person name="Pohl T."/>
            <person name="Merkel B.J."/>
            <person name="Hornburger P."/>
            <person name="Mueller R.-W."/>
            <person name="Bruemmer F."/>
            <person name="Labrenz M."/>
            <person name="Spormann A.M."/>
            <person name="Op den Camp H."/>
            <person name="Overmann J."/>
            <person name="Amann R."/>
            <person name="Jetten M.S.M."/>
            <person name="Mascher T."/>
            <person name="Medema M.H."/>
            <person name="Devos D.P."/>
            <person name="Kaster A.-K."/>
            <person name="Ovreas L."/>
            <person name="Rohde M."/>
            <person name="Galperin M.Y."/>
            <person name="Jogler C."/>
        </authorList>
    </citation>
    <scope>NUCLEOTIDE SEQUENCE [LARGE SCALE GENOMIC DNA]</scope>
    <source>
        <strain evidence="9 10">Pla110</strain>
    </source>
</reference>
<dbReference type="AlphaFoldDB" id="A0A518CRX7"/>
<protein>
    <submittedName>
        <fullName evidence="9">Biopolymer transport protein ExbB</fullName>
    </submittedName>
</protein>
<dbReference type="KEGG" id="plon:Pla110_37330"/>
<evidence type="ECO:0000313" key="9">
    <source>
        <dbReference type="EMBL" id="QDU81981.1"/>
    </source>
</evidence>